<dbReference type="EMBL" id="CP048286">
    <property type="protein sequence ID" value="QHW32205.1"/>
    <property type="molecule type" value="Genomic_DNA"/>
</dbReference>
<feature type="modified residue" description="4-aspartylphosphate" evidence="8">
    <location>
        <position position="55"/>
    </location>
</feature>
<keyword evidence="7" id="KW-0804">Transcription</keyword>
<dbReference type="InterPro" id="IPR011006">
    <property type="entry name" value="CheY-like_superfamily"/>
</dbReference>
<evidence type="ECO:0000256" key="2">
    <source>
        <dbReference type="ARBA" id="ARBA00022490"/>
    </source>
</evidence>
<dbReference type="PROSITE" id="PS50110">
    <property type="entry name" value="RESPONSE_REGULATORY"/>
    <property type="match status" value="1"/>
</dbReference>
<dbReference type="PANTHER" id="PTHR42713:SF3">
    <property type="entry name" value="TRANSCRIPTIONAL REGULATORY PROTEIN HPTR"/>
    <property type="match status" value="1"/>
</dbReference>
<evidence type="ECO:0000256" key="3">
    <source>
        <dbReference type="ARBA" id="ARBA00022553"/>
    </source>
</evidence>
<proteinExistence type="predicted"/>
<evidence type="ECO:0000313" key="11">
    <source>
        <dbReference type="EMBL" id="QHW32205.1"/>
    </source>
</evidence>
<reference evidence="11 12" key="1">
    <citation type="submission" date="2020-02" db="EMBL/GenBank/DDBJ databases">
        <title>Paenibacillus sp. nov., isolated from rhizosphere soil of tomato.</title>
        <authorList>
            <person name="Weon H.-Y."/>
            <person name="Lee S.A."/>
        </authorList>
    </citation>
    <scope>NUCLEOTIDE SEQUENCE [LARGE SCALE GENOMIC DNA]</scope>
    <source>
        <strain evidence="11 12">14171R-81</strain>
    </source>
</reference>
<dbReference type="SMART" id="SM00448">
    <property type="entry name" value="REC"/>
    <property type="match status" value="1"/>
</dbReference>
<dbReference type="InterPro" id="IPR001789">
    <property type="entry name" value="Sig_transdc_resp-reg_receiver"/>
</dbReference>
<evidence type="ECO:0000256" key="6">
    <source>
        <dbReference type="ARBA" id="ARBA00023125"/>
    </source>
</evidence>
<dbReference type="GO" id="GO:0043565">
    <property type="term" value="F:sequence-specific DNA binding"/>
    <property type="evidence" value="ECO:0007669"/>
    <property type="project" value="InterPro"/>
</dbReference>
<protein>
    <submittedName>
        <fullName evidence="11">Response regulator</fullName>
    </submittedName>
</protein>
<dbReference type="Gene3D" id="1.10.10.60">
    <property type="entry name" value="Homeodomain-like"/>
    <property type="match status" value="2"/>
</dbReference>
<dbReference type="GO" id="GO:0000160">
    <property type="term" value="P:phosphorelay signal transduction system"/>
    <property type="evidence" value="ECO:0007669"/>
    <property type="project" value="UniProtKB-KW"/>
</dbReference>
<evidence type="ECO:0000256" key="7">
    <source>
        <dbReference type="ARBA" id="ARBA00023163"/>
    </source>
</evidence>
<dbReference type="InterPro" id="IPR009057">
    <property type="entry name" value="Homeodomain-like_sf"/>
</dbReference>
<keyword evidence="12" id="KW-1185">Reference proteome</keyword>
<dbReference type="SUPFAM" id="SSF52172">
    <property type="entry name" value="CheY-like"/>
    <property type="match status" value="1"/>
</dbReference>
<dbReference type="AlphaFoldDB" id="A0A6C0P151"/>
<dbReference type="CDD" id="cd17536">
    <property type="entry name" value="REC_YesN-like"/>
    <property type="match status" value="1"/>
</dbReference>
<keyword evidence="4" id="KW-0902">Two-component regulatory system</keyword>
<dbReference type="PROSITE" id="PS01124">
    <property type="entry name" value="HTH_ARAC_FAMILY_2"/>
    <property type="match status" value="1"/>
</dbReference>
<evidence type="ECO:0000256" key="8">
    <source>
        <dbReference type="PROSITE-ProRule" id="PRU00169"/>
    </source>
</evidence>
<keyword evidence="6" id="KW-0238">DNA-binding</keyword>
<evidence type="ECO:0000256" key="5">
    <source>
        <dbReference type="ARBA" id="ARBA00023015"/>
    </source>
</evidence>
<dbReference type="GO" id="GO:0005737">
    <property type="term" value="C:cytoplasm"/>
    <property type="evidence" value="ECO:0007669"/>
    <property type="project" value="UniProtKB-SubCell"/>
</dbReference>
<dbReference type="GO" id="GO:0003700">
    <property type="term" value="F:DNA-binding transcription factor activity"/>
    <property type="evidence" value="ECO:0007669"/>
    <property type="project" value="InterPro"/>
</dbReference>
<dbReference type="PANTHER" id="PTHR42713">
    <property type="entry name" value="HISTIDINE KINASE-RELATED"/>
    <property type="match status" value="1"/>
</dbReference>
<evidence type="ECO:0000259" key="10">
    <source>
        <dbReference type="PROSITE" id="PS50110"/>
    </source>
</evidence>
<evidence type="ECO:0000259" key="9">
    <source>
        <dbReference type="PROSITE" id="PS01124"/>
    </source>
</evidence>
<gene>
    <name evidence="11" type="ORF">GZH47_16285</name>
</gene>
<dbReference type="Pfam" id="PF00072">
    <property type="entry name" value="Response_reg"/>
    <property type="match status" value="1"/>
</dbReference>
<evidence type="ECO:0000313" key="12">
    <source>
        <dbReference type="Proteomes" id="UP000479114"/>
    </source>
</evidence>
<dbReference type="Pfam" id="PF17853">
    <property type="entry name" value="GGDEF_2"/>
    <property type="match status" value="1"/>
</dbReference>
<keyword evidence="2" id="KW-0963">Cytoplasm</keyword>
<evidence type="ECO:0000256" key="4">
    <source>
        <dbReference type="ARBA" id="ARBA00023012"/>
    </source>
</evidence>
<dbReference type="InterPro" id="IPR051552">
    <property type="entry name" value="HptR"/>
</dbReference>
<dbReference type="KEGG" id="prz:GZH47_16285"/>
<comment type="subcellular location">
    <subcellularLocation>
        <location evidence="1">Cytoplasm</location>
    </subcellularLocation>
</comment>
<sequence length="585" mass="65048">MYKLLLADDEADVREGILQEIEWEAEGFQVVDVAENGREALEMAERWMPDVLVTDIRMPFMDGLKLSEQIRGLMPGTKIIILTGFDEFEYARQAIHLKVEEFVLKPFSAEELVQALRRVKSRLEAEMSERENVDALREHYNKSLPLLREVFLGTLVTRKLSEREIEEKIEHYDLALRGACCTVSVLLLDGSESGTGSSGNIKAPGDNEPAAVRPAGLSLYESRDFELRRFAVRNIAEEIVGRRLAGYVFQHNERVVVLTAAPAAAVSTGEHAAAAEPIATADREHNQTPQLLEEIRQNVERYLKLTVTIGTSSAAFPLTGLKAAYDDAIAALDYRMLLGSNRVISIEDVETRHAAHVRFDELHEQSLLRCLKVGTVSEMSMIVDQLFSPFLNSGSPVSFLDAQVFLLQLSTTMLKAAQDTDNGPGGFGGTSGTPSPNILKELIQFGSMHEAKNWVVSTCEAMMGRIAAGRQTAYHSLVEEARSYTKANYADSEINIAKICAVLHISAGYFSSIFKRETKMTYMGYLLHVRMEAAKDLLLTTDLKTFEIAEKVGYADPNYFSFSFKKHVGQSPKDYRNGAGRDAVQ</sequence>
<dbReference type="Gene3D" id="3.40.50.2300">
    <property type="match status" value="1"/>
</dbReference>
<dbReference type="Proteomes" id="UP000479114">
    <property type="component" value="Chromosome"/>
</dbReference>
<keyword evidence="3 8" id="KW-0597">Phosphoprotein</keyword>
<accession>A0A6C0P151</accession>
<name>A0A6C0P151_9BACL</name>
<dbReference type="InterPro" id="IPR041522">
    <property type="entry name" value="CdaR_GGDEF"/>
</dbReference>
<dbReference type="RefSeq" id="WP_162641245.1">
    <property type="nucleotide sequence ID" value="NZ_CP048286.1"/>
</dbReference>
<dbReference type="PRINTS" id="PR00032">
    <property type="entry name" value="HTHARAC"/>
</dbReference>
<dbReference type="SUPFAM" id="SSF46689">
    <property type="entry name" value="Homeodomain-like"/>
    <property type="match status" value="1"/>
</dbReference>
<dbReference type="SMART" id="SM00342">
    <property type="entry name" value="HTH_ARAC"/>
    <property type="match status" value="1"/>
</dbReference>
<feature type="domain" description="Response regulatory" evidence="10">
    <location>
        <begin position="3"/>
        <end position="120"/>
    </location>
</feature>
<dbReference type="InterPro" id="IPR018060">
    <property type="entry name" value="HTH_AraC"/>
</dbReference>
<feature type="domain" description="HTH araC/xylS-type" evidence="9">
    <location>
        <begin position="479"/>
        <end position="578"/>
    </location>
</feature>
<keyword evidence="5" id="KW-0805">Transcription regulation</keyword>
<evidence type="ECO:0000256" key="1">
    <source>
        <dbReference type="ARBA" id="ARBA00004496"/>
    </source>
</evidence>
<dbReference type="InterPro" id="IPR020449">
    <property type="entry name" value="Tscrpt_reg_AraC-type_HTH"/>
</dbReference>
<organism evidence="11 12">
    <name type="scientific">Paenibacillus rhizovicinus</name>
    <dbReference type="NCBI Taxonomy" id="2704463"/>
    <lineage>
        <taxon>Bacteria</taxon>
        <taxon>Bacillati</taxon>
        <taxon>Bacillota</taxon>
        <taxon>Bacilli</taxon>
        <taxon>Bacillales</taxon>
        <taxon>Paenibacillaceae</taxon>
        <taxon>Paenibacillus</taxon>
    </lineage>
</organism>
<dbReference type="Pfam" id="PF12833">
    <property type="entry name" value="HTH_18"/>
    <property type="match status" value="1"/>
</dbReference>